<evidence type="ECO:0000313" key="2">
    <source>
        <dbReference type="Proteomes" id="UP001140949"/>
    </source>
</evidence>
<keyword evidence="2" id="KW-1185">Reference proteome</keyword>
<proteinExistence type="predicted"/>
<organism evidence="1 2">
    <name type="scientific">Iris pallida</name>
    <name type="common">Sweet iris</name>
    <dbReference type="NCBI Taxonomy" id="29817"/>
    <lineage>
        <taxon>Eukaryota</taxon>
        <taxon>Viridiplantae</taxon>
        <taxon>Streptophyta</taxon>
        <taxon>Embryophyta</taxon>
        <taxon>Tracheophyta</taxon>
        <taxon>Spermatophyta</taxon>
        <taxon>Magnoliopsida</taxon>
        <taxon>Liliopsida</taxon>
        <taxon>Asparagales</taxon>
        <taxon>Iridaceae</taxon>
        <taxon>Iridoideae</taxon>
        <taxon>Irideae</taxon>
        <taxon>Iris</taxon>
    </lineage>
</organism>
<dbReference type="Proteomes" id="UP001140949">
    <property type="component" value="Unassembled WGS sequence"/>
</dbReference>
<sequence>MPESVIRTPAEHKISQIWWRRACWHGDEVLCTGTTDRTVVRRDRGVLLGWRSLSRTRPWHRAASTFVTRHPLRWEAAMVSGDYGRRRSDRKMVRGSVGEVADSGSISDKVGFMSAWV</sequence>
<reference evidence="1" key="1">
    <citation type="journal article" date="2023" name="GigaByte">
        <title>Genome assembly of the bearded iris, Iris pallida Lam.</title>
        <authorList>
            <person name="Bruccoleri R.E."/>
            <person name="Oakeley E.J."/>
            <person name="Faust A.M.E."/>
            <person name="Altorfer M."/>
            <person name="Dessus-Babus S."/>
            <person name="Burckhardt D."/>
            <person name="Oertli M."/>
            <person name="Naumann U."/>
            <person name="Petersen F."/>
            <person name="Wong J."/>
        </authorList>
    </citation>
    <scope>NUCLEOTIDE SEQUENCE</scope>
    <source>
        <strain evidence="1">GSM-AAB239-AS_SAM_17_03QT</strain>
    </source>
</reference>
<comment type="caution">
    <text evidence="1">The sequence shown here is derived from an EMBL/GenBank/DDBJ whole genome shotgun (WGS) entry which is preliminary data.</text>
</comment>
<reference evidence="1" key="2">
    <citation type="submission" date="2023-04" db="EMBL/GenBank/DDBJ databases">
        <authorList>
            <person name="Bruccoleri R.E."/>
            <person name="Oakeley E.J."/>
            <person name="Faust A.-M."/>
            <person name="Dessus-Babus S."/>
            <person name="Altorfer M."/>
            <person name="Burckhardt D."/>
            <person name="Oertli M."/>
            <person name="Naumann U."/>
            <person name="Petersen F."/>
            <person name="Wong J."/>
        </authorList>
    </citation>
    <scope>NUCLEOTIDE SEQUENCE</scope>
    <source>
        <strain evidence="1">GSM-AAB239-AS_SAM_17_03QT</strain>
        <tissue evidence="1">Leaf</tissue>
    </source>
</reference>
<name>A0AAX6IHR7_IRIPA</name>
<protein>
    <submittedName>
        <fullName evidence="1">Uncharacterized protein</fullName>
    </submittedName>
</protein>
<accession>A0AAX6IHR7</accession>
<evidence type="ECO:0000313" key="1">
    <source>
        <dbReference type="EMBL" id="KAJ6852581.1"/>
    </source>
</evidence>
<dbReference type="AlphaFoldDB" id="A0AAX6IHR7"/>
<dbReference type="EMBL" id="JANAVB010001799">
    <property type="protein sequence ID" value="KAJ6852581.1"/>
    <property type="molecule type" value="Genomic_DNA"/>
</dbReference>
<gene>
    <name evidence="1" type="ORF">M6B38_254305</name>
</gene>